<dbReference type="InterPro" id="IPR047008">
    <property type="entry name" value="XRN1_SH3_sf"/>
</dbReference>
<evidence type="ECO:0000256" key="12">
    <source>
        <dbReference type="PIRNR" id="PIRNR006743"/>
    </source>
</evidence>
<keyword evidence="2" id="KW-0806">Transcription termination</keyword>
<dbReference type="Pfam" id="PF17846">
    <property type="entry name" value="XRN_M"/>
    <property type="match status" value="1"/>
</dbReference>
<sequence length="1595" mass="181453">MGVPRFFRWLVERYPSTIAPLTENSCPSIATDNLYLDMNGIIHNCTADTNEDGVRMKLGPKEVVLRVFQYIDKLFDLARPRKHFFMAIDGVAPRAKMNQQRQRRFRSGIDASQLREDLIKKGANVPDLEDCFDSNAITPGTEFMAELSRHLHYLIHKKMQDDLRWQRCNVIFSGHSVPGEGEHKIMDFIRGRKAQPGYQPNETHCLYGLDADLIMLGLAAHEPHFVLLREDVFSQYKFTSKKSEKREEVKPLKEKFHLLHLCAMREYMELEFKDLKVPFGFDLERIIDDYVFMCFFCGNDFIPHMPTLDIKEGAITTLFETYKLILPTLPGYLTSQGVIDWARVEVFVRKLGERENSILTQRAKDEKKGNNSRGKYKRTAEKERRGKVIPTLETSSRPTMPLTNVTQSIFNSTSSLTPDQLQAQIRMHEKLLNHDSGGAPLDISAVLGVGSVMDFQAPSTLDYGVDIPLSDLYGEAIIDTLEDDEELDPTNMQEEEEDDYGLSASLENGQFNFNKWHRNYYTFKFNIDFDDAVERRKVVLAYVEALTWVFNYYYQGCCSWNWFYPFHYSPIASDLIDLENVMLPPRSSHLIPAPYRQLMNDPNSPIVDFYPKGAIEIDRENTKYEWEGVVKLPFIDETKLLSAVKSIDQQLLTNDERERNAFGHNIIFKYDAQMNPYTYPSTLPGQLSDIINCKCKSFNFEMPTGKFIPALVPGVKIGNQSPEGFPTLHSRPVVSDVRYAGVNLFGMPSKVPCLVLHLDVEGYNQKLKNQQQSIQEELEAIESNHFKSNQQSAEQFVHLIGTKVYIGYPYPRLAVVSSLCDAYGSFYDSRSPKELHSNSDKEQFQKECNYHRSTLARKSGVECGDIDVLLFVKLFKGMEKLSNGSVVRQFYQDEFAYPLQLLATHYSPQIDSRFVERGVPAILQEFPLGSTLFYLGEGKHFGKQVTVESIAENKTTGPCITLKINPSQMSSPPYPQSINQYTSTKWFSFRNAADRLGIQSKTLGLLVGSIKLELPDGKLSHAIGLGMRSLKLNKRVVGYCRCEYNAQTLDESYFLNFQTGTAMDRPNSSKFNMASSSSWELSDKAIQVIQDFKNTFGEMVQLIDQSSNLKLKCEALFPSIASRIANDADLQSDARKSQQLYELKIKEISEWIKNQPYSNIPFVSAEIEMFPKKIIQEIEQASIEWASSSSLPPNQFQNNESTATIVVNTPRVLYKPGDPFPIDLNQRSNMFIGHRVISIGASGSVPMNQQGVLVAIEGETAQVVFDDEFIGGTLLDRTLQTRRGGVVPLCQLLNLTLIKYRTSSGNQQQQQRFNKFAHANQNVTSVPKMSEPVRIDPYAQLQQPSEQQQQQPRSNKKESTRRNVTEKPSTQVTNRFKSLQIKDDQQSKSSSKFVEKTEQQQPKQVENAVVASAPVVVDGDSYLKKWSPSEVFKNKQDRYRQQQKVNNAVTNVGGAPITGGRGYQKQRSDHQQQQPRLNKQKEYKGANHHKNTNANGSHQQQQIGDYVETNSGGLLVPSFVQSSNVPQQQQMYVNAPAPHHYVPPPQYGGIAPDASHFYAPPTGYQNYYGYYYPPQPQFGYQQQPPQQPPQQENKK</sequence>
<dbReference type="Pfam" id="PF18334">
    <property type="entry name" value="XRN1_D2_D3"/>
    <property type="match status" value="2"/>
</dbReference>
<dbReference type="InterPro" id="IPR016494">
    <property type="entry name" value="5_3_exoribonuclease_1"/>
</dbReference>
<keyword evidence="4" id="KW-0507">mRNA processing</keyword>
<evidence type="ECO:0000256" key="6">
    <source>
        <dbReference type="ARBA" id="ARBA00022801"/>
    </source>
</evidence>
<dbReference type="Gene3D" id="2.30.30.750">
    <property type="match status" value="1"/>
</dbReference>
<keyword evidence="12" id="KW-0963">Cytoplasm</keyword>
<evidence type="ECO:0000313" key="20">
    <source>
        <dbReference type="Proteomes" id="UP001431209"/>
    </source>
</evidence>
<evidence type="ECO:0000256" key="2">
    <source>
        <dbReference type="ARBA" id="ARBA00022472"/>
    </source>
</evidence>
<dbReference type="InterPro" id="IPR040992">
    <property type="entry name" value="XRN1_D1"/>
</dbReference>
<keyword evidence="9" id="KW-0804">Transcription</keyword>
<dbReference type="GO" id="GO:0006397">
    <property type="term" value="P:mRNA processing"/>
    <property type="evidence" value="ECO:0007669"/>
    <property type="project" value="UniProtKB-KW"/>
</dbReference>
<feature type="domain" description="Xrn1 helical" evidence="15">
    <location>
        <begin position="281"/>
        <end position="670"/>
    </location>
</feature>
<dbReference type="InterPro" id="IPR047007">
    <property type="entry name" value="XRN1_D1_sf"/>
</dbReference>
<feature type="compositionally biased region" description="Basic and acidic residues" evidence="13">
    <location>
        <begin position="1355"/>
        <end position="1365"/>
    </location>
</feature>
<evidence type="ECO:0000259" key="16">
    <source>
        <dbReference type="Pfam" id="PF18129"/>
    </source>
</evidence>
<feature type="compositionally biased region" description="Low complexity" evidence="13">
    <location>
        <begin position="1341"/>
        <end position="1351"/>
    </location>
</feature>
<feature type="compositionally biased region" description="Low complexity" evidence="13">
    <location>
        <begin position="1575"/>
        <end position="1584"/>
    </location>
</feature>
<dbReference type="InterPro" id="IPR041412">
    <property type="entry name" value="Xrn1_helical"/>
</dbReference>
<dbReference type="CDD" id="cd18673">
    <property type="entry name" value="PIN_XRN1-2-like"/>
    <property type="match status" value="1"/>
</dbReference>
<dbReference type="InterPro" id="IPR027073">
    <property type="entry name" value="5_3_exoribonuclease"/>
</dbReference>
<keyword evidence="12" id="KW-0694">RNA-binding</keyword>
<dbReference type="GO" id="GO:0006353">
    <property type="term" value="P:DNA-templated transcription termination"/>
    <property type="evidence" value="ECO:0007669"/>
    <property type="project" value="UniProtKB-KW"/>
</dbReference>
<comment type="similarity">
    <text evidence="11 12">Belongs to the 5'-3' exonuclease family.</text>
</comment>
<evidence type="ECO:0000256" key="1">
    <source>
        <dbReference type="ARBA" id="ARBA00004123"/>
    </source>
</evidence>
<feature type="compositionally biased region" description="Polar residues" evidence="13">
    <location>
        <begin position="1492"/>
        <end position="1501"/>
    </location>
</feature>
<keyword evidence="20" id="KW-1185">Reference proteome</keyword>
<dbReference type="FunFam" id="3.40.50.12390:FF:000005">
    <property type="entry name" value="5'-3' exoribonuclease 2"/>
    <property type="match status" value="1"/>
</dbReference>
<feature type="compositionally biased region" description="Polar residues" evidence="13">
    <location>
        <begin position="1366"/>
        <end position="1376"/>
    </location>
</feature>
<accession>A0AAW2ZJ10</accession>
<feature type="domain" description="Exoribonuclease Xrn1 D2/D3" evidence="18">
    <location>
        <begin position="922"/>
        <end position="1043"/>
    </location>
</feature>
<dbReference type="PANTHER" id="PTHR12341:SF7">
    <property type="entry name" value="5'-3' EXORIBONUCLEASE 1"/>
    <property type="match status" value="1"/>
</dbReference>
<evidence type="ECO:0000256" key="3">
    <source>
        <dbReference type="ARBA" id="ARBA00022552"/>
    </source>
</evidence>
<dbReference type="PIRSF" id="PIRSF006743">
    <property type="entry name" value="Exonuclease_Xnr1"/>
    <property type="match status" value="1"/>
</dbReference>
<evidence type="ECO:0000259" key="15">
    <source>
        <dbReference type="Pfam" id="PF17846"/>
    </source>
</evidence>
<dbReference type="InterPro" id="IPR004859">
    <property type="entry name" value="Xrn1_N"/>
</dbReference>
<evidence type="ECO:0000256" key="10">
    <source>
        <dbReference type="ARBA" id="ARBA00023242"/>
    </source>
</evidence>
<evidence type="ECO:0000313" key="19">
    <source>
        <dbReference type="EMBL" id="KAL0489425.1"/>
    </source>
</evidence>
<evidence type="ECO:0000256" key="4">
    <source>
        <dbReference type="ARBA" id="ARBA00022664"/>
    </source>
</evidence>
<dbReference type="Pfam" id="PF03159">
    <property type="entry name" value="XRN_N"/>
    <property type="match status" value="1"/>
</dbReference>
<evidence type="ECO:0000256" key="7">
    <source>
        <dbReference type="ARBA" id="ARBA00022839"/>
    </source>
</evidence>
<evidence type="ECO:0000256" key="5">
    <source>
        <dbReference type="ARBA" id="ARBA00022722"/>
    </source>
</evidence>
<keyword evidence="7 12" id="KW-0269">Exonuclease</keyword>
<dbReference type="GO" id="GO:0006364">
    <property type="term" value="P:rRNA processing"/>
    <property type="evidence" value="ECO:0007669"/>
    <property type="project" value="UniProtKB-KW"/>
</dbReference>
<dbReference type="GO" id="GO:0005737">
    <property type="term" value="C:cytoplasm"/>
    <property type="evidence" value="ECO:0007669"/>
    <property type="project" value="UniProtKB-SubCell"/>
</dbReference>
<dbReference type="EC" id="3.1.13.-" evidence="12"/>
<comment type="caution">
    <text evidence="19">The sequence shown here is derived from an EMBL/GenBank/DDBJ whole genome shotgun (WGS) entry which is preliminary data.</text>
</comment>
<gene>
    <name evidence="19" type="ORF">AKO1_009167</name>
</gene>
<evidence type="ECO:0000259" key="18">
    <source>
        <dbReference type="Pfam" id="PF18334"/>
    </source>
</evidence>
<feature type="domain" description="5'-3' exoribonuclease 1 SH3-like" evidence="16">
    <location>
        <begin position="1230"/>
        <end position="1294"/>
    </location>
</feature>
<organism evidence="19 20">
    <name type="scientific">Acrasis kona</name>
    <dbReference type="NCBI Taxonomy" id="1008807"/>
    <lineage>
        <taxon>Eukaryota</taxon>
        <taxon>Discoba</taxon>
        <taxon>Heterolobosea</taxon>
        <taxon>Tetramitia</taxon>
        <taxon>Eutetramitia</taxon>
        <taxon>Acrasidae</taxon>
        <taxon>Acrasis</taxon>
    </lineage>
</organism>
<feature type="region of interest" description="Disordered" evidence="13">
    <location>
        <begin position="1575"/>
        <end position="1595"/>
    </location>
</feature>
<feature type="domain" description="5'-3' exoribonuclease 1 D1" evidence="17">
    <location>
        <begin position="711"/>
        <end position="768"/>
    </location>
</feature>
<name>A0AAW2ZJ10_9EUKA</name>
<evidence type="ECO:0000256" key="11">
    <source>
        <dbReference type="ARBA" id="ARBA00038299"/>
    </source>
</evidence>
<dbReference type="Gene3D" id="2.170.260.40">
    <property type="match status" value="1"/>
</dbReference>
<dbReference type="Proteomes" id="UP001431209">
    <property type="component" value="Unassembled WGS sequence"/>
</dbReference>
<feature type="domain" description="5'-3' exoribonuclease 1 D1" evidence="17">
    <location>
        <begin position="785"/>
        <end position="917"/>
    </location>
</feature>
<dbReference type="Gene3D" id="3.40.50.12390">
    <property type="match status" value="2"/>
</dbReference>
<feature type="domain" description="Exoribonuclease Xrn1 D2/D3" evidence="18">
    <location>
        <begin position="1075"/>
        <end position="1188"/>
    </location>
</feature>
<dbReference type="GO" id="GO:0000956">
    <property type="term" value="P:nuclear-transcribed mRNA catabolic process"/>
    <property type="evidence" value="ECO:0007669"/>
    <property type="project" value="InterPro"/>
</dbReference>
<evidence type="ECO:0000259" key="17">
    <source>
        <dbReference type="Pfam" id="PF18332"/>
    </source>
</evidence>
<keyword evidence="10" id="KW-0539">Nucleus</keyword>
<dbReference type="PANTHER" id="PTHR12341">
    <property type="entry name" value="5'-&gt;3' EXORIBONUCLEASE"/>
    <property type="match status" value="1"/>
</dbReference>
<feature type="region of interest" description="Disordered" evidence="13">
    <location>
        <begin position="363"/>
        <end position="383"/>
    </location>
</feature>
<reference evidence="19 20" key="1">
    <citation type="submission" date="2024-03" db="EMBL/GenBank/DDBJ databases">
        <title>The Acrasis kona genome and developmental transcriptomes reveal deep origins of eukaryotic multicellular pathways.</title>
        <authorList>
            <person name="Sheikh S."/>
            <person name="Fu C.-J."/>
            <person name="Brown M.W."/>
            <person name="Baldauf S.L."/>
        </authorList>
    </citation>
    <scope>NUCLEOTIDE SEQUENCE [LARGE SCALE GENOMIC DNA]</scope>
    <source>
        <strain evidence="19 20">ATCC MYA-3509</strain>
    </source>
</reference>
<evidence type="ECO:0000256" key="8">
    <source>
        <dbReference type="ARBA" id="ARBA00023015"/>
    </source>
</evidence>
<dbReference type="Pfam" id="PF18129">
    <property type="entry name" value="SH3_12"/>
    <property type="match status" value="1"/>
</dbReference>
<keyword evidence="5 12" id="KW-0540">Nuclease</keyword>
<dbReference type="Pfam" id="PF18332">
    <property type="entry name" value="XRN1_D1"/>
    <property type="match status" value="2"/>
</dbReference>
<keyword evidence="6 12" id="KW-0378">Hydrolase</keyword>
<evidence type="ECO:0000256" key="9">
    <source>
        <dbReference type="ARBA" id="ARBA00023163"/>
    </source>
</evidence>
<evidence type="ECO:0000259" key="14">
    <source>
        <dbReference type="Pfam" id="PF03159"/>
    </source>
</evidence>
<feature type="domain" description="Xrn1 N-terminal" evidence="14">
    <location>
        <begin position="1"/>
        <end position="231"/>
    </location>
</feature>
<proteinExistence type="inferred from homology"/>
<feature type="region of interest" description="Disordered" evidence="13">
    <location>
        <begin position="1447"/>
        <end position="1501"/>
    </location>
</feature>
<dbReference type="GO" id="GO:0004534">
    <property type="term" value="F:5'-3' RNA exonuclease activity"/>
    <property type="evidence" value="ECO:0007669"/>
    <property type="project" value="TreeGrafter"/>
</dbReference>
<dbReference type="GO" id="GO:0005634">
    <property type="term" value="C:nucleus"/>
    <property type="evidence" value="ECO:0007669"/>
    <property type="project" value="UniProtKB-SubCell"/>
</dbReference>
<dbReference type="Gene3D" id="1.25.40.1050">
    <property type="match status" value="1"/>
</dbReference>
<feature type="region of interest" description="Disordered" evidence="13">
    <location>
        <begin position="1341"/>
        <end position="1403"/>
    </location>
</feature>
<protein>
    <recommendedName>
        <fullName evidence="12">5'-3' exoribonuclease 1</fullName>
        <ecNumber evidence="12">3.1.13.-</ecNumber>
    </recommendedName>
</protein>
<evidence type="ECO:0000256" key="13">
    <source>
        <dbReference type="SAM" id="MobiDB-lite"/>
    </source>
</evidence>
<dbReference type="InterPro" id="IPR041385">
    <property type="entry name" value="SH3_12"/>
</dbReference>
<dbReference type="InterPro" id="IPR041106">
    <property type="entry name" value="XRN1_D2_D3"/>
</dbReference>
<dbReference type="GO" id="GO:0003723">
    <property type="term" value="F:RNA binding"/>
    <property type="evidence" value="ECO:0007669"/>
    <property type="project" value="UniProtKB-KW"/>
</dbReference>
<keyword evidence="8" id="KW-0805">Transcription regulation</keyword>
<dbReference type="EMBL" id="JAOPGA020001558">
    <property type="protein sequence ID" value="KAL0489425.1"/>
    <property type="molecule type" value="Genomic_DNA"/>
</dbReference>
<comment type="subcellular location">
    <subcellularLocation>
        <location evidence="12">Cytoplasm</location>
    </subcellularLocation>
    <subcellularLocation>
        <location evidence="1">Nucleus</location>
    </subcellularLocation>
</comment>
<keyword evidence="3" id="KW-0698">rRNA processing</keyword>